<keyword evidence="1" id="KW-0175">Coiled coil</keyword>
<keyword evidence="4" id="KW-1185">Reference proteome</keyword>
<accession>A0A9P6AWN3</accession>
<name>A0A9P6AWN3_9AGAM</name>
<evidence type="ECO:0000256" key="1">
    <source>
        <dbReference type="SAM" id="Coils"/>
    </source>
</evidence>
<dbReference type="EMBL" id="MU128978">
    <property type="protein sequence ID" value="KAF9513032.1"/>
    <property type="molecule type" value="Genomic_DNA"/>
</dbReference>
<dbReference type="AlphaFoldDB" id="A0A9P6AWN3"/>
<dbReference type="Proteomes" id="UP000886523">
    <property type="component" value="Unassembled WGS sequence"/>
</dbReference>
<feature type="coiled-coil region" evidence="1">
    <location>
        <begin position="233"/>
        <end position="298"/>
    </location>
</feature>
<organism evidence="3 4">
    <name type="scientific">Hydnum rufescens UP504</name>
    <dbReference type="NCBI Taxonomy" id="1448309"/>
    <lineage>
        <taxon>Eukaryota</taxon>
        <taxon>Fungi</taxon>
        <taxon>Dikarya</taxon>
        <taxon>Basidiomycota</taxon>
        <taxon>Agaricomycotina</taxon>
        <taxon>Agaricomycetes</taxon>
        <taxon>Cantharellales</taxon>
        <taxon>Hydnaceae</taxon>
        <taxon>Hydnum</taxon>
    </lineage>
</organism>
<evidence type="ECO:0000256" key="2">
    <source>
        <dbReference type="SAM" id="MobiDB-lite"/>
    </source>
</evidence>
<feature type="region of interest" description="Disordered" evidence="2">
    <location>
        <begin position="11"/>
        <end position="70"/>
    </location>
</feature>
<evidence type="ECO:0000313" key="3">
    <source>
        <dbReference type="EMBL" id="KAF9513032.1"/>
    </source>
</evidence>
<sequence>MSDEDCYRVLQEMKAEDDRKRQEMGKRKLKQGKSTPKSTPKISKLKKGSGHRFSRTSTPNSSSVFSLSPSLGERPMRVDDKFRLILEAQDFDAAVKIIEDGRAKKATFTSRGSLIYRFDTKPNATSSPAPVDLSRPRPTLLNFTAAVVAIQRSKPYYTVGRKNCYWFATGMMFILSQQFTPFEPIEFDVKQGTWSFGLITIPLGGLEKGEEGELLQRYKRAMQEMELGDGPPKTEQERLEEQARDELEQQLNERTRLELEPRIARPGGEEGSRCQVLRAQAESKVSQVESKAERLALQADFEAQSVRGNDWSIRQRRNSVKDGSRKWKRDLKRWHWLMRS</sequence>
<evidence type="ECO:0000313" key="4">
    <source>
        <dbReference type="Proteomes" id="UP000886523"/>
    </source>
</evidence>
<proteinExistence type="predicted"/>
<protein>
    <submittedName>
        <fullName evidence="3">Uncharacterized protein</fullName>
    </submittedName>
</protein>
<feature type="compositionally biased region" description="Basic and acidic residues" evidence="2">
    <location>
        <begin position="11"/>
        <end position="26"/>
    </location>
</feature>
<gene>
    <name evidence="3" type="ORF">BS47DRAFT_1344748</name>
</gene>
<feature type="compositionally biased region" description="Low complexity" evidence="2">
    <location>
        <begin position="33"/>
        <end position="42"/>
    </location>
</feature>
<feature type="non-terminal residue" evidence="3">
    <location>
        <position position="340"/>
    </location>
</feature>
<feature type="compositionally biased region" description="Basic residues" evidence="2">
    <location>
        <begin position="43"/>
        <end position="54"/>
    </location>
</feature>
<comment type="caution">
    <text evidence="3">The sequence shown here is derived from an EMBL/GenBank/DDBJ whole genome shotgun (WGS) entry which is preliminary data.</text>
</comment>
<reference evidence="3" key="1">
    <citation type="journal article" date="2020" name="Nat. Commun.">
        <title>Large-scale genome sequencing of mycorrhizal fungi provides insights into the early evolution of symbiotic traits.</title>
        <authorList>
            <person name="Miyauchi S."/>
            <person name="Kiss E."/>
            <person name="Kuo A."/>
            <person name="Drula E."/>
            <person name="Kohler A."/>
            <person name="Sanchez-Garcia M."/>
            <person name="Morin E."/>
            <person name="Andreopoulos B."/>
            <person name="Barry K.W."/>
            <person name="Bonito G."/>
            <person name="Buee M."/>
            <person name="Carver A."/>
            <person name="Chen C."/>
            <person name="Cichocki N."/>
            <person name="Clum A."/>
            <person name="Culley D."/>
            <person name="Crous P.W."/>
            <person name="Fauchery L."/>
            <person name="Girlanda M."/>
            <person name="Hayes R.D."/>
            <person name="Keri Z."/>
            <person name="LaButti K."/>
            <person name="Lipzen A."/>
            <person name="Lombard V."/>
            <person name="Magnuson J."/>
            <person name="Maillard F."/>
            <person name="Murat C."/>
            <person name="Nolan M."/>
            <person name="Ohm R.A."/>
            <person name="Pangilinan J."/>
            <person name="Pereira M.F."/>
            <person name="Perotto S."/>
            <person name="Peter M."/>
            <person name="Pfister S."/>
            <person name="Riley R."/>
            <person name="Sitrit Y."/>
            <person name="Stielow J.B."/>
            <person name="Szollosi G."/>
            <person name="Zifcakova L."/>
            <person name="Stursova M."/>
            <person name="Spatafora J.W."/>
            <person name="Tedersoo L."/>
            <person name="Vaario L.M."/>
            <person name="Yamada A."/>
            <person name="Yan M."/>
            <person name="Wang P."/>
            <person name="Xu J."/>
            <person name="Bruns T."/>
            <person name="Baldrian P."/>
            <person name="Vilgalys R."/>
            <person name="Dunand C."/>
            <person name="Henrissat B."/>
            <person name="Grigoriev I.V."/>
            <person name="Hibbett D."/>
            <person name="Nagy L.G."/>
            <person name="Martin F.M."/>
        </authorList>
    </citation>
    <scope>NUCLEOTIDE SEQUENCE</scope>
    <source>
        <strain evidence="3">UP504</strain>
    </source>
</reference>
<feature type="compositionally biased region" description="Low complexity" evidence="2">
    <location>
        <begin position="55"/>
        <end position="70"/>
    </location>
</feature>